<evidence type="ECO:0000256" key="3">
    <source>
        <dbReference type="ARBA" id="ARBA00022723"/>
    </source>
</evidence>
<keyword evidence="3" id="KW-0479">Metal-binding</keyword>
<dbReference type="SUPFAM" id="SSF55486">
    <property type="entry name" value="Metalloproteases ('zincins'), catalytic domain"/>
    <property type="match status" value="1"/>
</dbReference>
<dbReference type="PANTHER" id="PTHR15910:SF1">
    <property type="entry name" value="ARCHAEMETZINCIN-2"/>
    <property type="match status" value="1"/>
</dbReference>
<keyword evidence="6" id="KW-0482">Metalloprotease</keyword>
<keyword evidence="9" id="KW-1185">Reference proteome</keyword>
<dbReference type="OrthoDB" id="2365600at2759"/>
<comment type="cofactor">
    <cofactor evidence="1">
        <name>Zn(2+)</name>
        <dbReference type="ChEBI" id="CHEBI:29105"/>
    </cofactor>
</comment>
<evidence type="ECO:0000256" key="7">
    <source>
        <dbReference type="SAM" id="MobiDB-lite"/>
    </source>
</evidence>
<evidence type="ECO:0000256" key="2">
    <source>
        <dbReference type="ARBA" id="ARBA00022670"/>
    </source>
</evidence>
<name>A0A6G1J730_9PLEO</name>
<evidence type="ECO:0000256" key="4">
    <source>
        <dbReference type="ARBA" id="ARBA00022801"/>
    </source>
</evidence>
<dbReference type="Gene3D" id="3.40.390.10">
    <property type="entry name" value="Collagenase (Catalytic Domain)"/>
    <property type="match status" value="1"/>
</dbReference>
<evidence type="ECO:0000256" key="1">
    <source>
        <dbReference type="ARBA" id="ARBA00001947"/>
    </source>
</evidence>
<keyword evidence="2" id="KW-0645">Protease</keyword>
<dbReference type="AlphaFoldDB" id="A0A6G1J730"/>
<dbReference type="EMBL" id="MU005577">
    <property type="protein sequence ID" value="KAF2686021.1"/>
    <property type="molecule type" value="Genomic_DNA"/>
</dbReference>
<protein>
    <recommendedName>
        <fullName evidence="10">Archaemetzincin-2</fullName>
    </recommendedName>
</protein>
<dbReference type="Pfam" id="PF07998">
    <property type="entry name" value="Peptidase_M54"/>
    <property type="match status" value="1"/>
</dbReference>
<dbReference type="GO" id="GO:0006508">
    <property type="term" value="P:proteolysis"/>
    <property type="evidence" value="ECO:0007669"/>
    <property type="project" value="UniProtKB-KW"/>
</dbReference>
<organism evidence="8 9">
    <name type="scientific">Lentithecium fluviatile CBS 122367</name>
    <dbReference type="NCBI Taxonomy" id="1168545"/>
    <lineage>
        <taxon>Eukaryota</taxon>
        <taxon>Fungi</taxon>
        <taxon>Dikarya</taxon>
        <taxon>Ascomycota</taxon>
        <taxon>Pezizomycotina</taxon>
        <taxon>Dothideomycetes</taxon>
        <taxon>Pleosporomycetidae</taxon>
        <taxon>Pleosporales</taxon>
        <taxon>Massarineae</taxon>
        <taxon>Lentitheciaceae</taxon>
        <taxon>Lentithecium</taxon>
    </lineage>
</organism>
<sequence>MSSKQSCAHEILQLEPSPFAELAGFKRPGAKERCAAEFKSGKMPLPVHYKLPPELLLRGAAEGLKRIFPAPLVLPHDDLNYEPDERAQSMKSWIGEKARNKCGGNGRTVLYVADVPSIGTAVEKLGMSTWMKPVVDHEREELEGPVVKEVMEYLKGFYHGMKVQQFPTKLSWTTWKSTARTNPKTKGVPKYVALQHGDAATRIRARPAPDGVFPAQLNLDDILDAAIEILPKDAYALLLLVDHDIYENEDDDFCCGRAYGGSRVAVVQSARYNPILDTSNGIDHAHTWPMSHCKSHVDDLCAVEEVLAEPPTRDQQEKSGPGPFRAAVDAASTLSPPTSKAELQGLWFSRLARTASHELGHCFGMAHCVYYACNMQGTAGMKEDARQPPYLCPVCMAKLGHAVCVELKGEESGEGREERVKKKEWENERYKALWKFCEKKGRDKVVLWKGLGEWCWEVMRTAGYY</sequence>
<evidence type="ECO:0000313" key="9">
    <source>
        <dbReference type="Proteomes" id="UP000799291"/>
    </source>
</evidence>
<evidence type="ECO:0000256" key="6">
    <source>
        <dbReference type="ARBA" id="ARBA00023049"/>
    </source>
</evidence>
<evidence type="ECO:0000256" key="5">
    <source>
        <dbReference type="ARBA" id="ARBA00022833"/>
    </source>
</evidence>
<keyword evidence="5" id="KW-0862">Zinc</keyword>
<dbReference type="InterPro" id="IPR012962">
    <property type="entry name" value="Pept_M54_archaemetzincn"/>
</dbReference>
<dbReference type="CDD" id="cd11375">
    <property type="entry name" value="Peptidase_M54"/>
    <property type="match status" value="1"/>
</dbReference>
<accession>A0A6G1J730</accession>
<proteinExistence type="predicted"/>
<dbReference type="InterPro" id="IPR024079">
    <property type="entry name" value="MetalloPept_cat_dom_sf"/>
</dbReference>
<dbReference type="GO" id="GO:0046872">
    <property type="term" value="F:metal ion binding"/>
    <property type="evidence" value="ECO:0007669"/>
    <property type="project" value="UniProtKB-KW"/>
</dbReference>
<evidence type="ECO:0008006" key="10">
    <source>
        <dbReference type="Google" id="ProtNLM"/>
    </source>
</evidence>
<gene>
    <name evidence="8" type="ORF">K458DRAFT_416388</name>
</gene>
<reference evidence="8" key="1">
    <citation type="journal article" date="2020" name="Stud. Mycol.">
        <title>101 Dothideomycetes genomes: a test case for predicting lifestyles and emergence of pathogens.</title>
        <authorList>
            <person name="Haridas S."/>
            <person name="Albert R."/>
            <person name="Binder M."/>
            <person name="Bloem J."/>
            <person name="Labutti K."/>
            <person name="Salamov A."/>
            <person name="Andreopoulos B."/>
            <person name="Baker S."/>
            <person name="Barry K."/>
            <person name="Bills G."/>
            <person name="Bluhm B."/>
            <person name="Cannon C."/>
            <person name="Castanera R."/>
            <person name="Culley D."/>
            <person name="Daum C."/>
            <person name="Ezra D."/>
            <person name="Gonzalez J."/>
            <person name="Henrissat B."/>
            <person name="Kuo A."/>
            <person name="Liang C."/>
            <person name="Lipzen A."/>
            <person name="Lutzoni F."/>
            <person name="Magnuson J."/>
            <person name="Mondo S."/>
            <person name="Nolan M."/>
            <person name="Ohm R."/>
            <person name="Pangilinan J."/>
            <person name="Park H.-J."/>
            <person name="Ramirez L."/>
            <person name="Alfaro M."/>
            <person name="Sun H."/>
            <person name="Tritt A."/>
            <person name="Yoshinaga Y."/>
            <person name="Zwiers L.-H."/>
            <person name="Turgeon B."/>
            <person name="Goodwin S."/>
            <person name="Spatafora J."/>
            <person name="Crous P."/>
            <person name="Grigoriev I."/>
        </authorList>
    </citation>
    <scope>NUCLEOTIDE SEQUENCE</scope>
    <source>
        <strain evidence="8">CBS 122367</strain>
    </source>
</reference>
<dbReference type="PANTHER" id="PTHR15910">
    <property type="entry name" value="ARCHAEMETZINCIN"/>
    <property type="match status" value="1"/>
</dbReference>
<keyword evidence="4" id="KW-0378">Hydrolase</keyword>
<feature type="region of interest" description="Disordered" evidence="7">
    <location>
        <begin position="310"/>
        <end position="338"/>
    </location>
</feature>
<dbReference type="GO" id="GO:0008237">
    <property type="term" value="F:metallopeptidase activity"/>
    <property type="evidence" value="ECO:0007669"/>
    <property type="project" value="UniProtKB-KW"/>
</dbReference>
<dbReference type="Proteomes" id="UP000799291">
    <property type="component" value="Unassembled WGS sequence"/>
</dbReference>
<evidence type="ECO:0000313" key="8">
    <source>
        <dbReference type="EMBL" id="KAF2686021.1"/>
    </source>
</evidence>